<dbReference type="GO" id="GO:0006269">
    <property type="term" value="P:DNA replication, synthesis of primer"/>
    <property type="evidence" value="ECO:0007669"/>
    <property type="project" value="TreeGrafter"/>
</dbReference>
<dbReference type="SUPFAM" id="SSF56731">
    <property type="entry name" value="DNA primase core"/>
    <property type="match status" value="1"/>
</dbReference>
<name>A2A0G0_MICM2</name>
<dbReference type="PANTHER" id="PTHR30313:SF2">
    <property type="entry name" value="DNA PRIMASE"/>
    <property type="match status" value="1"/>
</dbReference>
<keyword evidence="6" id="KW-1185">Reference proteome</keyword>
<dbReference type="eggNOG" id="COG0358">
    <property type="taxonomic scope" value="Bacteria"/>
</dbReference>
<protein>
    <submittedName>
        <fullName evidence="5">CHC2 zinc finger domain protein</fullName>
    </submittedName>
</protein>
<dbReference type="Gene3D" id="3.90.580.10">
    <property type="entry name" value="Zinc finger, CHC2-type domain"/>
    <property type="match status" value="1"/>
</dbReference>
<dbReference type="SUPFAM" id="SSF52540">
    <property type="entry name" value="P-loop containing nucleoside triphosphate hydrolases"/>
    <property type="match status" value="1"/>
</dbReference>
<dbReference type="InterPro" id="IPR027417">
    <property type="entry name" value="P-loop_NTPase"/>
</dbReference>
<dbReference type="OrthoDB" id="9804281at2"/>
<accession>A2A0G0</accession>
<gene>
    <name evidence="5" type="ORF">M23134_01257</name>
</gene>
<dbReference type="RefSeq" id="WP_002706034.1">
    <property type="nucleotide sequence ID" value="NZ_AAWS01000103.1"/>
</dbReference>
<dbReference type="Gene3D" id="3.40.1360.10">
    <property type="match status" value="1"/>
</dbReference>
<proteinExistence type="predicted"/>
<dbReference type="SMART" id="SM00400">
    <property type="entry name" value="ZnF_CHCC"/>
    <property type="match status" value="1"/>
</dbReference>
<sequence length="819" mass="90557">MTISDIKQNLSITTVLAHYGLSVNGNNRMCCPFHDDKKPSMEVFPKSDTVFCFSSNCEVHGKPIDVIDFVMHQEKLSKHEAILKCKSLLGATGGVGASAVAQAQPVVSEKSRIKTMTAVFAHFQKSFAQSKAAQAYMQNRGLERIQEVGFHDGTLSKPLRAGLEALGITSAWGRGCVIFPLKNAQGEIVSFYGRSISNNGDQRHFYSKDRKGLYPAYPDLQGTKYLVLTESVIDAASFPVDDAATAVLALYGTNGLTPAHKQLVVQMPHLEEIYLFFDGDDAGRKALKSRADELWKVWMHGSSATTQTISSVPTPEGEDVNSLLVAYGEVVEASDEPSIFQHLLSQKTVLYSGGGTASTPGTTAPPAPNFKFDTSNPAKLALETVNARYQLQGKPKPELESMKVTLFIYPASGAGSTKSRHKVDLFEDRQIEKVAREASEKLFISFELLLMDLNSLADQLEAHRDQQLTELADAKSKLSAPTLVPPGLRKECMALLRSSDLMAKLNEQIGACGVVGEEMNRLLLFCVASSYKMPDTLHAIVQGSSGSGKSHLLNVILKLMPEEGAMDVTRITDRSLYNYGKYDLCNKLFVLQDLDGLSEEALLSFRELISYGKLASSTTTQDLQGRNSGGVKEVYGPVASMAATTQTEVYEDNENRCFTLAVNEGEAQTKAITDYMNACAAGTVIKSQQLATQELLQNCVRLLRPYEVVNPYATQLSLPGEVKNPRRLHSLYQSLVKQITLLHQFQRKRDAHGRLVATTSDLHWANEILFETIILRIDELDGSLRQFFEQLKNYCFDQGVKQEFSRREVRHKFRIENTR</sequence>
<dbReference type="Proteomes" id="UP000004095">
    <property type="component" value="Unassembled WGS sequence"/>
</dbReference>
<keyword evidence="1" id="KW-0479">Metal-binding</keyword>
<dbReference type="Pfam" id="PF13155">
    <property type="entry name" value="Toprim_2"/>
    <property type="match status" value="1"/>
</dbReference>
<dbReference type="GO" id="GO:0003677">
    <property type="term" value="F:DNA binding"/>
    <property type="evidence" value="ECO:0007669"/>
    <property type="project" value="InterPro"/>
</dbReference>
<dbReference type="InterPro" id="IPR036977">
    <property type="entry name" value="DNA_primase_Znf_CHC2"/>
</dbReference>
<feature type="non-terminal residue" evidence="5">
    <location>
        <position position="819"/>
    </location>
</feature>
<feature type="domain" description="Zinc finger CHC2-type" evidence="4">
    <location>
        <begin position="27"/>
        <end position="86"/>
    </location>
</feature>
<evidence type="ECO:0000259" key="4">
    <source>
        <dbReference type="SMART" id="SM00400"/>
    </source>
</evidence>
<keyword evidence="3" id="KW-0862">Zinc</keyword>
<evidence type="ECO:0000256" key="3">
    <source>
        <dbReference type="ARBA" id="ARBA00022833"/>
    </source>
</evidence>
<dbReference type="InterPro" id="IPR002694">
    <property type="entry name" value="Znf_CHC2"/>
</dbReference>
<dbReference type="InterPro" id="IPR050219">
    <property type="entry name" value="DnaG_primase"/>
</dbReference>
<evidence type="ECO:0000313" key="6">
    <source>
        <dbReference type="Proteomes" id="UP000004095"/>
    </source>
</evidence>
<evidence type="ECO:0000256" key="1">
    <source>
        <dbReference type="ARBA" id="ARBA00022723"/>
    </source>
</evidence>
<dbReference type="Pfam" id="PF01807">
    <property type="entry name" value="Zn_ribbon_DnaG"/>
    <property type="match status" value="1"/>
</dbReference>
<dbReference type="GO" id="GO:0003899">
    <property type="term" value="F:DNA-directed RNA polymerase activity"/>
    <property type="evidence" value="ECO:0007669"/>
    <property type="project" value="InterPro"/>
</dbReference>
<organism evidence="5 6">
    <name type="scientific">Microscilla marina ATCC 23134</name>
    <dbReference type="NCBI Taxonomy" id="313606"/>
    <lineage>
        <taxon>Bacteria</taxon>
        <taxon>Pseudomonadati</taxon>
        <taxon>Bacteroidota</taxon>
        <taxon>Cytophagia</taxon>
        <taxon>Cytophagales</taxon>
        <taxon>Microscillaceae</taxon>
        <taxon>Microscilla</taxon>
    </lineage>
</organism>
<dbReference type="EMBL" id="AAWS01000103">
    <property type="protein sequence ID" value="EAY23874.1"/>
    <property type="molecule type" value="Genomic_DNA"/>
</dbReference>
<evidence type="ECO:0000256" key="2">
    <source>
        <dbReference type="ARBA" id="ARBA00022771"/>
    </source>
</evidence>
<dbReference type="AlphaFoldDB" id="A2A0G0"/>
<comment type="caution">
    <text evidence="5">The sequence shown here is derived from an EMBL/GenBank/DDBJ whole genome shotgun (WGS) entry which is preliminary data.</text>
</comment>
<keyword evidence="2" id="KW-0863">Zinc-finger</keyword>
<dbReference type="GO" id="GO:0008270">
    <property type="term" value="F:zinc ion binding"/>
    <property type="evidence" value="ECO:0007669"/>
    <property type="project" value="UniProtKB-KW"/>
</dbReference>
<reference evidence="5 6" key="1">
    <citation type="submission" date="2007-01" db="EMBL/GenBank/DDBJ databases">
        <authorList>
            <person name="Haygood M."/>
            <person name="Podell S."/>
            <person name="Anderson C."/>
            <person name="Hopkinson B."/>
            <person name="Roe K."/>
            <person name="Barbeau K."/>
            <person name="Gaasterland T."/>
            <person name="Ferriera S."/>
            <person name="Johnson J."/>
            <person name="Kravitz S."/>
            <person name="Beeson K."/>
            <person name="Sutton G."/>
            <person name="Rogers Y.-H."/>
            <person name="Friedman R."/>
            <person name="Frazier M."/>
            <person name="Venter J.C."/>
        </authorList>
    </citation>
    <scope>NUCLEOTIDE SEQUENCE [LARGE SCALE GENOMIC DNA]</scope>
    <source>
        <strain evidence="5 6">ATCC 23134</strain>
    </source>
</reference>
<dbReference type="eggNOG" id="COG0630">
    <property type="taxonomic scope" value="Bacteria"/>
</dbReference>
<dbReference type="PANTHER" id="PTHR30313">
    <property type="entry name" value="DNA PRIMASE"/>
    <property type="match status" value="1"/>
</dbReference>
<evidence type="ECO:0000313" key="5">
    <source>
        <dbReference type="EMBL" id="EAY23874.1"/>
    </source>
</evidence>
<dbReference type="GO" id="GO:0005737">
    <property type="term" value="C:cytoplasm"/>
    <property type="evidence" value="ECO:0007669"/>
    <property type="project" value="TreeGrafter"/>
</dbReference>
<dbReference type="SUPFAM" id="SSF57783">
    <property type="entry name" value="Zinc beta-ribbon"/>
    <property type="match status" value="1"/>
</dbReference>